<dbReference type="eggNOG" id="COG1317">
    <property type="taxonomic scope" value="Bacteria"/>
</dbReference>
<accession>S4XRJ6</accession>
<gene>
    <name evidence="2" type="ORF">SCE1572_15695</name>
</gene>
<dbReference type="KEGG" id="scu:SCE1572_15695"/>
<dbReference type="HOGENOM" id="CLU_831279_0_0_7"/>
<dbReference type="Proteomes" id="UP000014803">
    <property type="component" value="Chromosome"/>
</dbReference>
<dbReference type="OrthoDB" id="5498825at2"/>
<sequence length="329" mass="36466">MLIVALRDRPALLADLLLRLTGSSFGAPAEAIDATVRFTRAIEVRPDLLLRSRRPGWVMVEIQNSVDERKRRSWPLAVSVLIHQEKAMGEVIVITASRRVASWAKRAARFRGELGTRFELTPRVLLLSGRRVEALLDPAHPELELFAAWAVHHRHGPAARRIVVRALELTEQHLTDEPLRDAQARAILAVLSDAMVASLRELAMDPSKVPETQASRRFRLFFEKRGRAAGKAEGKIEGKIEGKQEALLAVLDARGLPLTAEERAHVKACTVPAELDRWIARAATAASMSEVFAPEPVRAAQRSIPGNRSCVPERKGRKSPPPRKPTRAS</sequence>
<evidence type="ECO:0000313" key="3">
    <source>
        <dbReference type="Proteomes" id="UP000014803"/>
    </source>
</evidence>
<evidence type="ECO:0000313" key="2">
    <source>
        <dbReference type="EMBL" id="AGP35822.1"/>
    </source>
</evidence>
<dbReference type="STRING" id="1254432.SCE1572_15695"/>
<proteinExistence type="predicted"/>
<dbReference type="PATRIC" id="fig|1254432.3.peg.3526"/>
<protein>
    <recommendedName>
        <fullName evidence="4">Transposase (putative) YhgA-like domain-containing protein</fullName>
    </recommendedName>
</protein>
<reference evidence="2 3" key="1">
    <citation type="journal article" date="2013" name="Sci. Rep.">
        <title>Extraordinary expansion of a Sorangium cellulosum genome from an alkaline milieu.</title>
        <authorList>
            <person name="Han K."/>
            <person name="Li Z.F."/>
            <person name="Peng R."/>
            <person name="Zhu L.P."/>
            <person name="Zhou T."/>
            <person name="Wang L.G."/>
            <person name="Li S.G."/>
            <person name="Zhang X.B."/>
            <person name="Hu W."/>
            <person name="Wu Z.H."/>
            <person name="Qin N."/>
            <person name="Li Y.Z."/>
        </authorList>
    </citation>
    <scope>NUCLEOTIDE SEQUENCE [LARGE SCALE GENOMIC DNA]</scope>
    <source>
        <strain evidence="2 3">So0157-2</strain>
    </source>
</reference>
<feature type="region of interest" description="Disordered" evidence="1">
    <location>
        <begin position="294"/>
        <end position="329"/>
    </location>
</feature>
<evidence type="ECO:0000256" key="1">
    <source>
        <dbReference type="SAM" id="MobiDB-lite"/>
    </source>
</evidence>
<dbReference type="AlphaFoldDB" id="S4XRJ6"/>
<evidence type="ECO:0008006" key="4">
    <source>
        <dbReference type="Google" id="ProtNLM"/>
    </source>
</evidence>
<feature type="compositionally biased region" description="Basic residues" evidence="1">
    <location>
        <begin position="315"/>
        <end position="329"/>
    </location>
</feature>
<dbReference type="EMBL" id="CP003969">
    <property type="protein sequence ID" value="AGP35822.1"/>
    <property type="molecule type" value="Genomic_DNA"/>
</dbReference>
<organism evidence="2 3">
    <name type="scientific">Sorangium cellulosum So0157-2</name>
    <dbReference type="NCBI Taxonomy" id="1254432"/>
    <lineage>
        <taxon>Bacteria</taxon>
        <taxon>Pseudomonadati</taxon>
        <taxon>Myxococcota</taxon>
        <taxon>Polyangia</taxon>
        <taxon>Polyangiales</taxon>
        <taxon>Polyangiaceae</taxon>
        <taxon>Sorangium</taxon>
    </lineage>
</organism>
<name>S4XRJ6_SORCE</name>